<gene>
    <name evidence="1" type="ORF">AVEN_174947_1</name>
</gene>
<reference evidence="1 2" key="1">
    <citation type="journal article" date="2019" name="Sci. Rep.">
        <title>Orb-weaving spider Araneus ventricosus genome elucidates the spidroin gene catalogue.</title>
        <authorList>
            <person name="Kono N."/>
            <person name="Nakamura H."/>
            <person name="Ohtoshi R."/>
            <person name="Moran D.A.P."/>
            <person name="Shinohara A."/>
            <person name="Yoshida Y."/>
            <person name="Fujiwara M."/>
            <person name="Mori M."/>
            <person name="Tomita M."/>
            <person name="Arakawa K."/>
        </authorList>
    </citation>
    <scope>NUCLEOTIDE SEQUENCE [LARGE SCALE GENOMIC DNA]</scope>
</reference>
<dbReference type="OrthoDB" id="6432094at2759"/>
<accession>A0A4Y2RJX6</accession>
<dbReference type="Proteomes" id="UP000499080">
    <property type="component" value="Unassembled WGS sequence"/>
</dbReference>
<organism evidence="1 2">
    <name type="scientific">Araneus ventricosus</name>
    <name type="common">Orbweaver spider</name>
    <name type="synonym">Epeira ventricosa</name>
    <dbReference type="NCBI Taxonomy" id="182803"/>
    <lineage>
        <taxon>Eukaryota</taxon>
        <taxon>Metazoa</taxon>
        <taxon>Ecdysozoa</taxon>
        <taxon>Arthropoda</taxon>
        <taxon>Chelicerata</taxon>
        <taxon>Arachnida</taxon>
        <taxon>Araneae</taxon>
        <taxon>Araneomorphae</taxon>
        <taxon>Entelegynae</taxon>
        <taxon>Araneoidea</taxon>
        <taxon>Araneidae</taxon>
        <taxon>Araneus</taxon>
    </lineage>
</organism>
<evidence type="ECO:0000313" key="1">
    <source>
        <dbReference type="EMBL" id="GBN76107.1"/>
    </source>
</evidence>
<comment type="caution">
    <text evidence="1">The sequence shown here is derived from an EMBL/GenBank/DDBJ whole genome shotgun (WGS) entry which is preliminary data.</text>
</comment>
<dbReference type="EMBL" id="BGPR01017423">
    <property type="protein sequence ID" value="GBN76107.1"/>
    <property type="molecule type" value="Genomic_DNA"/>
</dbReference>
<proteinExistence type="predicted"/>
<keyword evidence="2" id="KW-1185">Reference proteome</keyword>
<dbReference type="AlphaFoldDB" id="A0A4Y2RJX6"/>
<name>A0A4Y2RJX6_ARAVE</name>
<evidence type="ECO:0008006" key="3">
    <source>
        <dbReference type="Google" id="ProtNLM"/>
    </source>
</evidence>
<evidence type="ECO:0000313" key="2">
    <source>
        <dbReference type="Proteomes" id="UP000499080"/>
    </source>
</evidence>
<sequence>MSRENKLLIYSAYLRPVLAYACPVWGYAAKSNLKIIITQHNIAIRTICDVKWFISNAEILRVLEYPSFKEFIIRLASKFFNNIDIHDNEAIKNIPKYNPDPKTKRPRNVLIPS</sequence>
<protein>
    <recommendedName>
        <fullName evidence="3">RNA-directed DNA polymerase from mobile element jockey</fullName>
    </recommendedName>
</protein>